<dbReference type="PANTHER" id="PTHR10146:SF14">
    <property type="entry name" value="PYRIDOXAL PHOSPHATE HOMEOSTASIS PROTEIN"/>
    <property type="match status" value="1"/>
</dbReference>
<dbReference type="AlphaFoldDB" id="W0DLS3"/>
<protein>
    <recommendedName>
        <fullName evidence="2">Pyridoxal phosphate homeostasis protein</fullName>
        <shortName evidence="2">PLP homeostasis protein</shortName>
    </recommendedName>
</protein>
<dbReference type="OrthoDB" id="9804072at2"/>
<organism evidence="6 7">
    <name type="scientific">Thioalkalivibrio paradoxus ARh 1</name>
    <dbReference type="NCBI Taxonomy" id="713585"/>
    <lineage>
        <taxon>Bacteria</taxon>
        <taxon>Pseudomonadati</taxon>
        <taxon>Pseudomonadota</taxon>
        <taxon>Gammaproteobacteria</taxon>
        <taxon>Chromatiales</taxon>
        <taxon>Ectothiorhodospiraceae</taxon>
        <taxon>Thioalkalivibrio</taxon>
    </lineage>
</organism>
<evidence type="ECO:0000313" key="6">
    <source>
        <dbReference type="EMBL" id="AHE99549.1"/>
    </source>
</evidence>
<dbReference type="Pfam" id="PF01168">
    <property type="entry name" value="Ala_racemase_N"/>
    <property type="match status" value="1"/>
</dbReference>
<comment type="function">
    <text evidence="2">Pyridoxal 5'-phosphate (PLP)-binding protein, which is involved in PLP homeostasis.</text>
</comment>
<keyword evidence="7" id="KW-1185">Reference proteome</keyword>
<feature type="domain" description="Alanine racemase N-terminal" evidence="5">
    <location>
        <begin position="28"/>
        <end position="229"/>
    </location>
</feature>
<dbReference type="InterPro" id="IPR011078">
    <property type="entry name" value="PyrdxlP_homeostasis"/>
</dbReference>
<name>W0DLS3_9GAMM</name>
<dbReference type="Gene3D" id="3.20.20.10">
    <property type="entry name" value="Alanine racemase"/>
    <property type="match status" value="1"/>
</dbReference>
<evidence type="ECO:0000313" key="7">
    <source>
        <dbReference type="Proteomes" id="UP000005289"/>
    </source>
</evidence>
<proteinExistence type="inferred from homology"/>
<dbReference type="HOGENOM" id="CLU_059988_0_1_6"/>
<dbReference type="GO" id="GO:0030170">
    <property type="term" value="F:pyridoxal phosphate binding"/>
    <property type="evidence" value="ECO:0007669"/>
    <property type="project" value="UniProtKB-UniRule"/>
</dbReference>
<feature type="modified residue" description="N6-(pyridoxal phosphate)lysine" evidence="2 3">
    <location>
        <position position="36"/>
    </location>
</feature>
<reference evidence="6 7" key="1">
    <citation type="submission" date="2013-12" db="EMBL/GenBank/DDBJ databases">
        <authorList>
            <consortium name="DOE Joint Genome Institute"/>
            <person name="Muyzer G."/>
            <person name="Huntemann M."/>
            <person name="Han J."/>
            <person name="Chen A."/>
            <person name="Kyrpides N."/>
            <person name="Mavromatis K."/>
            <person name="Markowitz V."/>
            <person name="Palaniappan K."/>
            <person name="Ivanova N."/>
            <person name="Schaumberg A."/>
            <person name="Pati A."/>
            <person name="Liolios K."/>
            <person name="Nordberg H.P."/>
            <person name="Cantor M.N."/>
            <person name="Hua S.X."/>
            <person name="Woyke T."/>
        </authorList>
    </citation>
    <scope>NUCLEOTIDE SEQUENCE [LARGE SCALE GENOMIC DNA]</scope>
    <source>
        <strain evidence="6 7">ARh 1</strain>
    </source>
</reference>
<dbReference type="Proteomes" id="UP000005289">
    <property type="component" value="Chromosome"/>
</dbReference>
<dbReference type="RefSeq" id="WP_006746881.1">
    <property type="nucleotide sequence ID" value="NZ_CP007029.1"/>
</dbReference>
<dbReference type="CDD" id="cd06824">
    <property type="entry name" value="PLPDE_III_Yggs_like"/>
    <property type="match status" value="1"/>
</dbReference>
<gene>
    <name evidence="6" type="ORF">THITH_16045</name>
</gene>
<keyword evidence="1 2" id="KW-0663">Pyridoxal phosphate</keyword>
<dbReference type="HAMAP" id="MF_02087">
    <property type="entry name" value="PLP_homeostasis"/>
    <property type="match status" value="1"/>
</dbReference>
<evidence type="ECO:0000256" key="3">
    <source>
        <dbReference type="PIRSR" id="PIRSR004848-1"/>
    </source>
</evidence>
<comment type="similarity">
    <text evidence="2 4">Belongs to the pyridoxal phosphate-binding protein YggS/PROSC family.</text>
</comment>
<dbReference type="EMBL" id="CP007029">
    <property type="protein sequence ID" value="AHE99549.1"/>
    <property type="molecule type" value="Genomic_DNA"/>
</dbReference>
<dbReference type="InterPro" id="IPR029066">
    <property type="entry name" value="PLP-binding_barrel"/>
</dbReference>
<dbReference type="KEGG" id="tti:THITH_16045"/>
<dbReference type="PIRSF" id="PIRSF004848">
    <property type="entry name" value="YBL036c_PLPDEIII"/>
    <property type="match status" value="1"/>
</dbReference>
<dbReference type="PROSITE" id="PS01211">
    <property type="entry name" value="UPF0001"/>
    <property type="match status" value="1"/>
</dbReference>
<dbReference type="InterPro" id="IPR001608">
    <property type="entry name" value="Ala_racemase_N"/>
</dbReference>
<dbReference type="FunFam" id="3.20.20.10:FF:000018">
    <property type="entry name" value="Pyridoxal phosphate homeostasis protein"/>
    <property type="match status" value="1"/>
</dbReference>
<evidence type="ECO:0000256" key="2">
    <source>
        <dbReference type="HAMAP-Rule" id="MF_02087"/>
    </source>
</evidence>
<evidence type="ECO:0000259" key="5">
    <source>
        <dbReference type="Pfam" id="PF01168"/>
    </source>
</evidence>
<evidence type="ECO:0000256" key="4">
    <source>
        <dbReference type="RuleBase" id="RU004514"/>
    </source>
</evidence>
<dbReference type="PANTHER" id="PTHR10146">
    <property type="entry name" value="PROLINE SYNTHETASE CO-TRANSCRIBED BACTERIAL HOMOLOG PROTEIN"/>
    <property type="match status" value="1"/>
</dbReference>
<dbReference type="NCBIfam" id="TIGR00044">
    <property type="entry name" value="YggS family pyridoxal phosphate-dependent enzyme"/>
    <property type="match status" value="1"/>
</dbReference>
<dbReference type="SUPFAM" id="SSF51419">
    <property type="entry name" value="PLP-binding barrel"/>
    <property type="match status" value="1"/>
</dbReference>
<sequence length="237" mass="26198">MAQLETCWNEVHRRIDKTCRQAGRDPSSVRLIAVSKTRTVPEITALHALGQQRFGENYVQEFVAKWEALALPALEPPLEWHFIGALQRNKTRAVAERADWVHGIDRLNIAQRLSKQRPDSHPPLQVCLQVNLSGEPGKAGVAEADLEPLAAAVAELPGLRLRGLMTLPAPSTDPAEQRRPFRRLRELHDRLNTRGHRLDTLSMGMSGDLEAAILEGATLVRVGTALFGPRNAQGTQA</sequence>
<dbReference type="STRING" id="713585.THITH_16045"/>
<comment type="cofactor">
    <cofactor evidence="3">
        <name>pyridoxal 5'-phosphate</name>
        <dbReference type="ChEBI" id="CHEBI:597326"/>
    </cofactor>
</comment>
<accession>W0DLS3</accession>
<evidence type="ECO:0000256" key="1">
    <source>
        <dbReference type="ARBA" id="ARBA00022898"/>
    </source>
</evidence>